<keyword evidence="2 3" id="KW-0238">DNA-binding</keyword>
<comment type="caution">
    <text evidence="5">The sequence shown here is derived from an EMBL/GenBank/DDBJ whole genome shotgun (WGS) entry which is preliminary data.</text>
</comment>
<dbReference type="PANTHER" id="PTHR43479">
    <property type="entry name" value="ACREF/ENVCD OPERON REPRESSOR-RELATED"/>
    <property type="match status" value="1"/>
</dbReference>
<dbReference type="EMBL" id="JAMQKB010000003">
    <property type="protein sequence ID" value="MDC3424020.1"/>
    <property type="molecule type" value="Genomic_DNA"/>
</dbReference>
<gene>
    <name evidence="5" type="primary">refZ</name>
    <name evidence="5" type="ORF">NC797_05795</name>
</gene>
<dbReference type="GO" id="GO:0003677">
    <property type="term" value="F:DNA binding"/>
    <property type="evidence" value="ECO:0007669"/>
    <property type="project" value="UniProtKB-UniRule"/>
</dbReference>
<protein>
    <submittedName>
        <fullName evidence="5">Forespore capture DNA-binding protein RefZ</fullName>
    </submittedName>
</protein>
<dbReference type="Pfam" id="PF00440">
    <property type="entry name" value="TetR_N"/>
    <property type="match status" value="1"/>
</dbReference>
<evidence type="ECO:0000256" key="3">
    <source>
        <dbReference type="PROSITE-ProRule" id="PRU00335"/>
    </source>
</evidence>
<dbReference type="NCBIfam" id="NF037937">
    <property type="entry name" value="septum_RefZ"/>
    <property type="match status" value="1"/>
</dbReference>
<proteinExistence type="predicted"/>
<name>A0A9X3WRI8_9BACI</name>
<evidence type="ECO:0000313" key="5">
    <source>
        <dbReference type="EMBL" id="MDC3424020.1"/>
    </source>
</evidence>
<dbReference type="PRINTS" id="PR00455">
    <property type="entry name" value="HTHTETR"/>
</dbReference>
<accession>A0A9X3WRI8</accession>
<organism evidence="5 6">
    <name type="scientific">Terrihalobacillus insolitus</name>
    <dbReference type="NCBI Taxonomy" id="2950438"/>
    <lineage>
        <taxon>Bacteria</taxon>
        <taxon>Bacillati</taxon>
        <taxon>Bacillota</taxon>
        <taxon>Bacilli</taxon>
        <taxon>Bacillales</taxon>
        <taxon>Bacillaceae</taxon>
        <taxon>Terrihalobacillus</taxon>
    </lineage>
</organism>
<dbReference type="InterPro" id="IPR050624">
    <property type="entry name" value="HTH-type_Tx_Regulator"/>
</dbReference>
<dbReference type="InterPro" id="IPR001647">
    <property type="entry name" value="HTH_TetR"/>
</dbReference>
<dbReference type="PANTHER" id="PTHR43479:SF22">
    <property type="entry name" value="TRANSCRIPTIONAL REGULATOR, TETR FAMILY"/>
    <property type="match status" value="1"/>
</dbReference>
<keyword evidence="6" id="KW-1185">Reference proteome</keyword>
<dbReference type="AlphaFoldDB" id="A0A9X3WRI8"/>
<dbReference type="PROSITE" id="PS50977">
    <property type="entry name" value="HTH_TETR_2"/>
    <property type="match status" value="1"/>
</dbReference>
<reference evidence="5" key="1">
    <citation type="submission" date="2022-06" db="EMBL/GenBank/DDBJ databases">
        <title>Aquibacillus sp. a new bacterium isolated from soil saline samples.</title>
        <authorList>
            <person name="Galisteo C."/>
            <person name="De La Haba R."/>
            <person name="Sanchez-Porro C."/>
            <person name="Ventosa A."/>
        </authorList>
    </citation>
    <scope>NUCLEOTIDE SEQUENCE</scope>
    <source>
        <strain evidence="5">3ASR75-11</strain>
    </source>
</reference>
<evidence type="ECO:0000256" key="2">
    <source>
        <dbReference type="ARBA" id="ARBA00023125"/>
    </source>
</evidence>
<feature type="DNA-binding region" description="H-T-H motif" evidence="3">
    <location>
        <begin position="27"/>
        <end position="46"/>
    </location>
</feature>
<dbReference type="SUPFAM" id="SSF46689">
    <property type="entry name" value="Homeodomain-like"/>
    <property type="match status" value="1"/>
</dbReference>
<dbReference type="RefSeq" id="WP_272435816.1">
    <property type="nucleotide sequence ID" value="NZ_JAMQKB010000003.1"/>
</dbReference>
<sequence length="211" mass="25238">MKNNETKRKVMDAACRLFYSKGYHGTSVREIAKKATVNVSLINYYFQSKQGLLESAVVHYYEEYLKKIEEEMIQSENLSSFEQLKRVIAIIIQYKQERHQFTCFIQRELTLDSVFVREMMVTYLAKEHYILSGLFEKVLEETHYNKTDRQFYLLQLKGLLNTPYMAPNEWHNKVKWSRSNDLFITKYTTSIFKWIEFVTSVEKEKSRSELS</sequence>
<evidence type="ECO:0000259" key="4">
    <source>
        <dbReference type="PROSITE" id="PS50977"/>
    </source>
</evidence>
<dbReference type="InterPro" id="IPR009057">
    <property type="entry name" value="Homeodomain-like_sf"/>
</dbReference>
<evidence type="ECO:0000313" key="6">
    <source>
        <dbReference type="Proteomes" id="UP001145050"/>
    </source>
</evidence>
<keyword evidence="1" id="KW-0678">Repressor</keyword>
<evidence type="ECO:0000256" key="1">
    <source>
        <dbReference type="ARBA" id="ARBA00022491"/>
    </source>
</evidence>
<dbReference type="Gene3D" id="1.10.357.10">
    <property type="entry name" value="Tetracycline Repressor, domain 2"/>
    <property type="match status" value="1"/>
</dbReference>
<dbReference type="Proteomes" id="UP001145050">
    <property type="component" value="Unassembled WGS sequence"/>
</dbReference>
<feature type="domain" description="HTH tetR-type" evidence="4">
    <location>
        <begin position="4"/>
        <end position="64"/>
    </location>
</feature>